<keyword evidence="1" id="KW-0175">Coiled coil</keyword>
<evidence type="ECO:0000313" key="5">
    <source>
        <dbReference type="Proteomes" id="UP000026915"/>
    </source>
</evidence>
<keyword evidence="3" id="KW-0812">Transmembrane</keyword>
<dbReference type="OMA" id="NMADSGN"/>
<proteinExistence type="predicted"/>
<dbReference type="EMBL" id="CM001887">
    <property type="protein sequence ID" value="EOY34152.1"/>
    <property type="molecule type" value="Genomic_DNA"/>
</dbReference>
<dbReference type="PANTHER" id="PTHR33431:SF12">
    <property type="entry name" value="HIGH MOBILITY GROUP BOX PROTEIN, PUTATIVE (DUF1635)-RELATED"/>
    <property type="match status" value="1"/>
</dbReference>
<accession>A0A061GYA4</accession>
<feature type="transmembrane region" description="Helical" evidence="3">
    <location>
        <begin position="6"/>
        <end position="24"/>
    </location>
</feature>
<evidence type="ECO:0000313" key="4">
    <source>
        <dbReference type="EMBL" id="EOY34152.1"/>
    </source>
</evidence>
<sequence>FFIFCFYLSGLSFLFTWCGSCLILRHQVHFILSCSLYLFFFPLKLSYWFLSFIFQIFDELKLKLQYTTIELESVKMEASEQIWKYREEVKHLLNLLKLAYQERDEARDQLQKLLNKLLPSSPTELQPILPHPQSESPLMVAAKANSSITESNSLSDTYNHHSHGSSQVDSFFDAVTSPEFSSINMADSGSLGFVNQPFVQEYNNGSMPTGLVSSGVTKIDPATSVIDNLAKGKPLPQKGKLLQAVMEAGPLLQTLLVAGPLPRWRNPPPMQTFKIPPVSIKGCDSERANQKPGANPNRTIVQKRLNSSSYPEMSRGSRQMCSAAILNFAGSASASGLSSAGAGVSTQIIAGKRQRSQ</sequence>
<evidence type="ECO:0000256" key="3">
    <source>
        <dbReference type="SAM" id="Phobius"/>
    </source>
</evidence>
<dbReference type="AlphaFoldDB" id="A0A061GYA4"/>
<dbReference type="eggNOG" id="ENOG502R3H5">
    <property type="taxonomic scope" value="Eukaryota"/>
</dbReference>
<feature type="compositionally biased region" description="Low complexity" evidence="2">
    <location>
        <begin position="333"/>
        <end position="343"/>
    </location>
</feature>
<name>A0A061GYA4_THECC</name>
<feature type="coiled-coil region" evidence="1">
    <location>
        <begin position="89"/>
        <end position="116"/>
    </location>
</feature>
<dbReference type="PANTHER" id="PTHR33431">
    <property type="entry name" value="ENABLED-LIKE PROTEIN (DUF1635)"/>
    <property type="match status" value="1"/>
</dbReference>
<dbReference type="Pfam" id="PF07795">
    <property type="entry name" value="DUF1635"/>
    <property type="match status" value="1"/>
</dbReference>
<keyword evidence="3" id="KW-1133">Transmembrane helix</keyword>
<reference evidence="4 5" key="1">
    <citation type="journal article" date="2013" name="Genome Biol.">
        <title>The genome sequence of the most widely cultivated cacao type and its use to identify candidate genes regulating pod color.</title>
        <authorList>
            <person name="Motamayor J.C."/>
            <person name="Mockaitis K."/>
            <person name="Schmutz J."/>
            <person name="Haiminen N."/>
            <person name="Iii D.L."/>
            <person name="Cornejo O."/>
            <person name="Findley S.D."/>
            <person name="Zheng P."/>
            <person name="Utro F."/>
            <person name="Royaert S."/>
            <person name="Saski C."/>
            <person name="Jenkins J."/>
            <person name="Podicheti R."/>
            <person name="Zhao M."/>
            <person name="Scheffler B.E."/>
            <person name="Stack J.C."/>
            <person name="Feltus F.A."/>
            <person name="Mustiga G.M."/>
            <person name="Amores F."/>
            <person name="Phillips W."/>
            <person name="Marelli J.P."/>
            <person name="May G.D."/>
            <person name="Shapiro H."/>
            <person name="Ma J."/>
            <person name="Bustamante C.D."/>
            <person name="Schnell R.J."/>
            <person name="Main D."/>
            <person name="Gilbert D."/>
            <person name="Parida L."/>
            <person name="Kuhn D.N."/>
        </authorList>
    </citation>
    <scope>NUCLEOTIDE SEQUENCE [LARGE SCALE GENOMIC DNA]</scope>
    <source>
        <strain evidence="5">cv. Matina 1-6</strain>
    </source>
</reference>
<organism evidence="4 5">
    <name type="scientific">Theobroma cacao</name>
    <name type="common">Cacao</name>
    <name type="synonym">Cocoa</name>
    <dbReference type="NCBI Taxonomy" id="3641"/>
    <lineage>
        <taxon>Eukaryota</taxon>
        <taxon>Viridiplantae</taxon>
        <taxon>Streptophyta</taxon>
        <taxon>Embryophyta</taxon>
        <taxon>Tracheophyta</taxon>
        <taxon>Spermatophyta</taxon>
        <taxon>Magnoliopsida</taxon>
        <taxon>eudicotyledons</taxon>
        <taxon>Gunneridae</taxon>
        <taxon>Pentapetalae</taxon>
        <taxon>rosids</taxon>
        <taxon>malvids</taxon>
        <taxon>Malvales</taxon>
        <taxon>Malvaceae</taxon>
        <taxon>Byttnerioideae</taxon>
        <taxon>Theobroma</taxon>
    </lineage>
</organism>
<feature type="region of interest" description="Disordered" evidence="2">
    <location>
        <begin position="333"/>
        <end position="357"/>
    </location>
</feature>
<feature type="non-terminal residue" evidence="4">
    <location>
        <position position="1"/>
    </location>
</feature>
<evidence type="ECO:0000256" key="2">
    <source>
        <dbReference type="SAM" id="MobiDB-lite"/>
    </source>
</evidence>
<evidence type="ECO:0000256" key="1">
    <source>
        <dbReference type="SAM" id="Coils"/>
    </source>
</evidence>
<dbReference type="InterPro" id="IPR012862">
    <property type="entry name" value="DUF1635"/>
</dbReference>
<keyword evidence="5" id="KW-1185">Reference proteome</keyword>
<dbReference type="Gramene" id="EOY34152">
    <property type="protein sequence ID" value="EOY34152"/>
    <property type="gene ID" value="TCM_041910"/>
</dbReference>
<feature type="transmembrane region" description="Helical" evidence="3">
    <location>
        <begin position="36"/>
        <end position="57"/>
    </location>
</feature>
<gene>
    <name evidence="4" type="ORF">TCM_041910</name>
</gene>
<dbReference type="Proteomes" id="UP000026915">
    <property type="component" value="Chromosome 9"/>
</dbReference>
<protein>
    <submittedName>
        <fullName evidence="4">TOX high mobility group box family member 4-A, putative isoform 4</fullName>
    </submittedName>
</protein>
<keyword evidence="3" id="KW-0472">Membrane</keyword>